<dbReference type="SUPFAM" id="SSF64484">
    <property type="entry name" value="beta and beta-prime subunits of DNA dependent RNA-polymerase"/>
    <property type="match status" value="1"/>
</dbReference>
<name>A0A2K9YRL1_HAELA</name>
<feature type="compositionally biased region" description="Low complexity" evidence="1">
    <location>
        <begin position="703"/>
        <end position="718"/>
    </location>
</feature>
<dbReference type="AlphaFoldDB" id="A0A2K9YRL1"/>
<feature type="compositionally biased region" description="Pro residues" evidence="1">
    <location>
        <begin position="726"/>
        <end position="741"/>
    </location>
</feature>
<feature type="region of interest" description="Disordered" evidence="1">
    <location>
        <begin position="690"/>
        <end position="765"/>
    </location>
</feature>
<protein>
    <submittedName>
        <fullName evidence="2">DNA-directed RNA polymerase subunit beta</fullName>
    </submittedName>
</protein>
<keyword evidence="2" id="KW-0804">Transcription</keyword>
<keyword evidence="2" id="KW-0240">DNA-directed RNA polymerase</keyword>
<keyword evidence="2" id="KW-0150">Chloroplast</keyword>
<organism evidence="2">
    <name type="scientific">Haematococcus lacustris</name>
    <name type="common">Green alga</name>
    <name type="synonym">Haematococcus pluvialis</name>
    <dbReference type="NCBI Taxonomy" id="44745"/>
    <lineage>
        <taxon>Eukaryota</taxon>
        <taxon>Viridiplantae</taxon>
        <taxon>Chlorophyta</taxon>
        <taxon>core chlorophytes</taxon>
        <taxon>Chlorophyceae</taxon>
        <taxon>CS clade</taxon>
        <taxon>Chlamydomonadales</taxon>
        <taxon>Haematococcaceae</taxon>
        <taxon>Haematococcus</taxon>
    </lineage>
</organism>
<sequence>MTDKLYIYTYISAVINEKKTITYQKIYTTYSKLSEVKLLTIGIASPLRILQWAEKTLPNGKIYGEVLNANTLHHKTFKPQKGGLFCERIFGPLKDFECACGKIDKTVSYLVETLPTLSTVPNPILGNSNVQANPSTVPFSSLPTGKVDGTKLPQVVERSTTLTEKNEVVVLKKEKQEAELLQRNNSVLKNKIRKYCPVCDVEYTWSVKRRYQLGYIRLITPVTHIWFLKGTPSYLSILLDMKKRHLQYVTYCSETLTLENSYFTFGNNYVNKDFSTPSKLFETWQKLNQNNKKTQTSIVTQVKSVTVGKSFSTLPTLNTTPIITRKNASFFRSVPKVLKRGLLRNTCCLVPAALHLKKKLFSNKSILKKKTFLEKKRKKCKLIQYQKNRNKSYILKLFSTYLGFYLPFIISLFPSCVKYFSSTVPFFFDVPSPIVAPPHASLPLGGAGPFSDLGGDRGPLDVSGPALPTAFQPYVEGTDFSGSRRKGPDSGSEAASSLRAPEPRKGPGLLQALKGPASILGARPEGPKFQSRYDPLRNPHDRKHLKADARDRKEAALLSLSNLWLRKEKGLYQENSLYQSKKGAPEQKSGTQGWKVKKEDCVLRNLNRLLGCLPFSNISEIKNKTKIAAAPSLKQPVGGAKPHPPGGASHPHRWQGAAIEPRAGSSLVFPLKPKYSQTILSFNGKNQGEVGGRGLGAPSPNLGLGAPQPQVGGPQPQLGAGGPRAGAPPAPSRGWGPPTPDRPSLAGGSLGERGSLADPGQRGGSRSFTFAKKEVSFLDSSILKIINTNKIIQQLPIDIYILCYLEKKIYKQSLYVSFKKGLSLLYKQAFQKAIMQATVLINKSTLFPIKKTIDNFIEPRSFELLEKRLTKPLNLINNRTYFYIVPLLQLFKQIYYYHFLYCIKQSKNPCFPFSSVYYIPVGARWPPPRWPGARWPPPRWPGAANEPPAIEPPANEGAAIEPRPVAPHRAATFENISFQHKKHSFFLFPPRVLGAFLK</sequence>
<gene>
    <name evidence="2" type="ORF">SG3EUKT975501.1</name>
</gene>
<proteinExistence type="predicted"/>
<evidence type="ECO:0000256" key="1">
    <source>
        <dbReference type="SAM" id="MobiDB-lite"/>
    </source>
</evidence>
<keyword evidence="2" id="KW-0934">Plastid</keyword>
<evidence type="ECO:0000313" key="2">
    <source>
        <dbReference type="EMBL" id="AUW36482.1"/>
    </source>
</evidence>
<dbReference type="EMBL" id="MG677935">
    <property type="protein sequence ID" value="AUW36482.1"/>
    <property type="molecule type" value="Genomic_DNA"/>
</dbReference>
<feature type="region of interest" description="Disordered" evidence="1">
    <location>
        <begin position="478"/>
        <end position="549"/>
    </location>
</feature>
<reference evidence="2" key="1">
    <citation type="submission" date="2017-12" db="EMBL/GenBank/DDBJ databases">
        <authorList>
            <person name="Hurst M.R.H."/>
        </authorList>
    </citation>
    <scope>NUCLEOTIDE SEQUENCE</scope>
    <source>
        <strain evidence="2">UTEX 2505</strain>
    </source>
</reference>
<accession>A0A2K9YRL1</accession>
<geneLocation type="chloroplast" evidence="2"/>
<feature type="region of interest" description="Disordered" evidence="1">
    <location>
        <begin position="634"/>
        <end position="653"/>
    </location>
</feature>
<dbReference type="GO" id="GO:0000428">
    <property type="term" value="C:DNA-directed RNA polymerase complex"/>
    <property type="evidence" value="ECO:0007669"/>
    <property type="project" value="UniProtKB-KW"/>
</dbReference>